<keyword evidence="3" id="KW-1185">Reference proteome</keyword>
<dbReference type="PANTHER" id="PTHR32440:SF11">
    <property type="entry name" value="METALLOPHOSPHOESTERASE DOMAIN-CONTAINING PROTEIN"/>
    <property type="match status" value="1"/>
</dbReference>
<dbReference type="GO" id="GO:0016788">
    <property type="term" value="F:hydrolase activity, acting on ester bonds"/>
    <property type="evidence" value="ECO:0007669"/>
    <property type="project" value="TreeGrafter"/>
</dbReference>
<dbReference type="PIRSF" id="PIRSF030250">
    <property type="entry name" value="Ptase_At2g46880"/>
    <property type="match status" value="1"/>
</dbReference>
<dbReference type="InterPro" id="IPR004843">
    <property type="entry name" value="Calcineurin-like_PHP"/>
</dbReference>
<proteinExistence type="predicted"/>
<comment type="caution">
    <text evidence="2">The sequence shown here is derived from an EMBL/GenBank/DDBJ whole genome shotgun (WGS) entry which is preliminary data.</text>
</comment>
<protein>
    <submittedName>
        <fullName evidence="2">Metallophosphoesterase</fullName>
    </submittedName>
</protein>
<gene>
    <name evidence="2" type="ORF">BVG16_21555</name>
</gene>
<evidence type="ECO:0000259" key="1">
    <source>
        <dbReference type="Pfam" id="PF00149"/>
    </source>
</evidence>
<dbReference type="RefSeq" id="WP_078501267.1">
    <property type="nucleotide sequence ID" value="NZ_MSZX01000009.1"/>
</dbReference>
<evidence type="ECO:0000313" key="3">
    <source>
        <dbReference type="Proteomes" id="UP000190188"/>
    </source>
</evidence>
<feature type="domain" description="Calcineurin-like phosphoesterase" evidence="1">
    <location>
        <begin position="13"/>
        <end position="248"/>
    </location>
</feature>
<evidence type="ECO:0000313" key="2">
    <source>
        <dbReference type="EMBL" id="OPA75194.1"/>
    </source>
</evidence>
<dbReference type="Gene3D" id="3.60.21.10">
    <property type="match status" value="1"/>
</dbReference>
<dbReference type="InterPro" id="IPR011230">
    <property type="entry name" value="PAP14/16/28/29"/>
</dbReference>
<dbReference type="GO" id="GO:0005737">
    <property type="term" value="C:cytoplasm"/>
    <property type="evidence" value="ECO:0007669"/>
    <property type="project" value="TreeGrafter"/>
</dbReference>
<dbReference type="InterPro" id="IPR029052">
    <property type="entry name" value="Metallo-depent_PP-like"/>
</dbReference>
<dbReference type="SUPFAM" id="SSF56300">
    <property type="entry name" value="Metallo-dependent phosphatases"/>
    <property type="match status" value="1"/>
</dbReference>
<name>A0A1T2X5N9_9BACL</name>
<dbReference type="PANTHER" id="PTHR32440">
    <property type="entry name" value="PHOSPHATASE DCR2-RELATED-RELATED"/>
    <property type="match status" value="1"/>
</dbReference>
<dbReference type="EMBL" id="MSZX01000009">
    <property type="protein sequence ID" value="OPA75194.1"/>
    <property type="molecule type" value="Genomic_DNA"/>
</dbReference>
<dbReference type="Pfam" id="PF00149">
    <property type="entry name" value="Metallophos"/>
    <property type="match status" value="1"/>
</dbReference>
<dbReference type="AlphaFoldDB" id="A0A1T2X5N9"/>
<dbReference type="STRING" id="1324314.BVG16_21555"/>
<dbReference type="OrthoDB" id="9816081at2"/>
<dbReference type="Proteomes" id="UP000190188">
    <property type="component" value="Unassembled WGS sequence"/>
</dbReference>
<accession>A0A1T2X5N9</accession>
<reference evidence="2 3" key="1">
    <citation type="submission" date="2017-01" db="EMBL/GenBank/DDBJ databases">
        <title>Genome analysis of Paenibacillus selenitrireducens ES3-24.</title>
        <authorList>
            <person name="Xu D."/>
            <person name="Yao R."/>
            <person name="Zheng S."/>
        </authorList>
    </citation>
    <scope>NUCLEOTIDE SEQUENCE [LARGE SCALE GENOMIC DNA]</scope>
    <source>
        <strain evidence="2 3">ES3-24</strain>
    </source>
</reference>
<sequence>MTNNLQFRDDGTFKIVQFTDMHLGDGKEDERGLDDKTLALVKRIVEWEQPDLLVLTGDMIWSHGVPEPLVSFRRAISTVVESGVPWAAVFGNHDAEEGVTKEELLHIQQEHSSCLTQAGPTDITGVGNYLLTIQGSNEGSDKEAAILYFLDSGLMAPDEVGGYDWIRTDQVQWYVNQSREMEERNVGKLPSLAFFHIPVPEYDQLWKTGYVSGTKGERVECAKINSGLFTAMVERGDVLGTFVGHDHDNDYAGELHGIRLCYGRVSGYNCYGKLQRGARVIRMQEGEREFETWIRLDDGGIVR</sequence>
<organism evidence="2 3">
    <name type="scientific">Paenibacillus selenitireducens</name>
    <dbReference type="NCBI Taxonomy" id="1324314"/>
    <lineage>
        <taxon>Bacteria</taxon>
        <taxon>Bacillati</taxon>
        <taxon>Bacillota</taxon>
        <taxon>Bacilli</taxon>
        <taxon>Bacillales</taxon>
        <taxon>Paenibacillaceae</taxon>
        <taxon>Paenibacillus</taxon>
    </lineage>
</organism>
<dbReference type="CDD" id="cd07383">
    <property type="entry name" value="MPP_Dcr2"/>
    <property type="match status" value="1"/>
</dbReference>